<keyword evidence="3" id="KW-1185">Reference proteome</keyword>
<sequence length="111" mass="12188">MKVNDQAYFARTRDGQPGYRHMDCPKKSPKAASRKSSGTTSSGRPAQARMTTEACCLCQQALRGRVVRWGEGKAHDSCARVAREIARIREGLTFASQRSSGWALAWSIAAK</sequence>
<reference evidence="2 3" key="1">
    <citation type="journal article" date="2019" name="Int. J. Syst. Evol. Microbiol.">
        <title>The Global Catalogue of Microorganisms (GCM) 10K type strain sequencing project: providing services to taxonomists for standard genome sequencing and annotation.</title>
        <authorList>
            <consortium name="The Broad Institute Genomics Platform"/>
            <consortium name="The Broad Institute Genome Sequencing Center for Infectious Disease"/>
            <person name="Wu L."/>
            <person name="Ma J."/>
        </authorList>
    </citation>
    <scope>NUCLEOTIDE SEQUENCE [LARGE SCALE GENOMIC DNA]</scope>
    <source>
        <strain evidence="2 3">JCM 14283</strain>
    </source>
</reference>
<protein>
    <submittedName>
        <fullName evidence="2">Uncharacterized protein</fullName>
    </submittedName>
</protein>
<comment type="caution">
    <text evidence="2">The sequence shown here is derived from an EMBL/GenBank/DDBJ whole genome shotgun (WGS) entry which is preliminary data.</text>
</comment>
<name>A0ABN1ZQM5_9MICO</name>
<gene>
    <name evidence="2" type="ORF">GCM10009740_38610</name>
</gene>
<organism evidence="2 3">
    <name type="scientific">Terrabacter terrae</name>
    <dbReference type="NCBI Taxonomy" id="318434"/>
    <lineage>
        <taxon>Bacteria</taxon>
        <taxon>Bacillati</taxon>
        <taxon>Actinomycetota</taxon>
        <taxon>Actinomycetes</taxon>
        <taxon>Micrococcales</taxon>
        <taxon>Intrasporangiaceae</taxon>
        <taxon>Terrabacter</taxon>
    </lineage>
</organism>
<dbReference type="EMBL" id="BAAANB010000121">
    <property type="protein sequence ID" value="GAA1502223.1"/>
    <property type="molecule type" value="Genomic_DNA"/>
</dbReference>
<accession>A0ABN1ZQM5</accession>
<proteinExistence type="predicted"/>
<dbReference type="Proteomes" id="UP001501285">
    <property type="component" value="Unassembled WGS sequence"/>
</dbReference>
<evidence type="ECO:0000256" key="1">
    <source>
        <dbReference type="SAM" id="MobiDB-lite"/>
    </source>
</evidence>
<evidence type="ECO:0000313" key="2">
    <source>
        <dbReference type="EMBL" id="GAA1502223.1"/>
    </source>
</evidence>
<evidence type="ECO:0000313" key="3">
    <source>
        <dbReference type="Proteomes" id="UP001501285"/>
    </source>
</evidence>
<feature type="region of interest" description="Disordered" evidence="1">
    <location>
        <begin position="1"/>
        <end position="48"/>
    </location>
</feature>
<feature type="compositionally biased region" description="Low complexity" evidence="1">
    <location>
        <begin position="34"/>
        <end position="44"/>
    </location>
</feature>